<evidence type="ECO:0000256" key="1">
    <source>
        <dbReference type="ARBA" id="ARBA00008875"/>
    </source>
</evidence>
<name>A0A3Q9I5R8_9BACL</name>
<dbReference type="SUPFAM" id="SSF46689">
    <property type="entry name" value="Homeodomain-like"/>
    <property type="match status" value="1"/>
</dbReference>
<reference evidence="10" key="1">
    <citation type="submission" date="2018-12" db="EMBL/GenBank/DDBJ databases">
        <title>Complete genome sequence of Paenibacillus sp. MBLB1234.</title>
        <authorList>
            <person name="Nam Y.-D."/>
            <person name="Kang J."/>
            <person name="Chung W.-H."/>
            <person name="Park Y.S."/>
        </authorList>
    </citation>
    <scope>NUCLEOTIDE SEQUENCE [LARGE SCALE GENOMIC DNA]</scope>
    <source>
        <strain evidence="10">MBLB1234</strain>
    </source>
</reference>
<keyword evidence="2" id="KW-0378">Hydrolase</keyword>
<dbReference type="SMART" id="SM00342">
    <property type="entry name" value="HTH_ARAC"/>
    <property type="match status" value="1"/>
</dbReference>
<dbReference type="GO" id="GO:0005975">
    <property type="term" value="P:carbohydrate metabolic process"/>
    <property type="evidence" value="ECO:0007669"/>
    <property type="project" value="InterPro"/>
</dbReference>
<dbReference type="Gene3D" id="2.60.120.10">
    <property type="entry name" value="Jelly Rolls"/>
    <property type="match status" value="1"/>
</dbReference>
<dbReference type="InterPro" id="IPR017853">
    <property type="entry name" value="GH"/>
</dbReference>
<evidence type="ECO:0000256" key="7">
    <source>
        <dbReference type="PIRSR" id="PIRSR600514-1"/>
    </source>
</evidence>
<proteinExistence type="inferred from homology"/>
<gene>
    <name evidence="9" type="ORF">EI981_00875</name>
</gene>
<dbReference type="SUPFAM" id="SSF51011">
    <property type="entry name" value="Glycosyl hydrolase domain"/>
    <property type="match status" value="1"/>
</dbReference>
<evidence type="ECO:0000256" key="3">
    <source>
        <dbReference type="ARBA" id="ARBA00023015"/>
    </source>
</evidence>
<dbReference type="Gene3D" id="3.20.20.80">
    <property type="entry name" value="Glycosidases"/>
    <property type="match status" value="1"/>
</dbReference>
<dbReference type="GO" id="GO:0003700">
    <property type="term" value="F:DNA-binding transcription factor activity"/>
    <property type="evidence" value="ECO:0007669"/>
    <property type="project" value="InterPro"/>
</dbReference>
<dbReference type="InterPro" id="IPR013096">
    <property type="entry name" value="Cupin_2"/>
</dbReference>
<dbReference type="PANTHER" id="PTHR43280:SF2">
    <property type="entry name" value="HTH-TYPE TRANSCRIPTIONAL REGULATOR EXSA"/>
    <property type="match status" value="1"/>
</dbReference>
<evidence type="ECO:0000259" key="8">
    <source>
        <dbReference type="PROSITE" id="PS01124"/>
    </source>
</evidence>
<sequence>MKTRKSIYELVETSDTLPFDVSLHSVNYVPSHWHNSVEMIFVLRGSLEVTVGHKQQTLSEGDVKLINSGHVHEVIGFHNNIIATFLIPDTFIKGNIKGVEHAYFDCDSSTAGKESRPALDRIRQLLAEMVQMTYKRGEVYELEMRIRMLSVFSILMQRFRTEEPEGEGAIKEKYMDRMLRIINYIEEHYQEPITLQEIAEKEFLSVPYLSKFLGEQIGLNFQSFVSGIRLKNAVDDMLNHMETPVNEIALKHGFPNSKSFYTVFKNRYHMTPSEYRRQYNPVMGKTNERISQGYLAFNRASALGIINQYLQRSQSGQELQVLGIEVINKAIDLSIQGRQLRHTWKNLITIGKAKEGLHEDVRNQLRYLQQRCPFREIRFHGIFDDGMMIYHEDEGQPYYNFRFVDQLFDFLLSIGLKPFIELGFMPSELAAEQSKSVFFIPSFVSGPSSIERWCELLDRFLRHCINRYGREEVESWKLEFWNEPELAVFWPGTVDEYNEFYLHSYRAVKRVAGRLQIGAPGRIISTDTVAYFHNFIAFCQEHDCLPDFLPVHFYPHEDLIENDHRKLEHLYTMSNLSFRVVMEQFVSISPNPDILRDMLAQEKRMLDDLGLSHLDLYLTEWNSTAYHRELTNDTLYKASYIAKNIVENLDSIEGFGYWVLSDNIEETPASEQLFHGGLGLIAQYGIPKAAMTAYELLSKLGDRLIAQGDGYVVTEARGSYQVLSYNYCHFDDLYALGDNSFINATNRYNGFKNEKVAKLELDLQGIPEGRYRMETHSVSRQQGSSYDEWVRMGAPDYVTEEDSVYLTAASRPQKHIQEIEIHGGMTYIAQLEPHALELMVLTPLL</sequence>
<dbReference type="Pfam" id="PF01229">
    <property type="entry name" value="Glyco_hydro_39"/>
    <property type="match status" value="1"/>
</dbReference>
<feature type="domain" description="HTH araC/xylS-type" evidence="8">
    <location>
        <begin position="179"/>
        <end position="278"/>
    </location>
</feature>
<keyword evidence="6" id="KW-0326">Glycosidase</keyword>
<keyword evidence="10" id="KW-1185">Reference proteome</keyword>
<keyword evidence="3" id="KW-0805">Transcription regulation</keyword>
<evidence type="ECO:0000256" key="5">
    <source>
        <dbReference type="ARBA" id="ARBA00023163"/>
    </source>
</evidence>
<dbReference type="InterPro" id="IPR011051">
    <property type="entry name" value="RmlC_Cupin_sf"/>
</dbReference>
<dbReference type="InterPro" id="IPR018060">
    <property type="entry name" value="HTH_AraC"/>
</dbReference>
<dbReference type="EMBL" id="CP034346">
    <property type="protein sequence ID" value="AZS13180.1"/>
    <property type="molecule type" value="Genomic_DNA"/>
</dbReference>
<dbReference type="Gene3D" id="2.60.40.1500">
    <property type="entry name" value="Glycosyl hydrolase domain, family 39"/>
    <property type="match status" value="1"/>
</dbReference>
<keyword evidence="5" id="KW-0804">Transcription</keyword>
<comment type="similarity">
    <text evidence="1">Belongs to the glycosyl hydrolase 39 family.</text>
</comment>
<dbReference type="PANTHER" id="PTHR43280">
    <property type="entry name" value="ARAC-FAMILY TRANSCRIPTIONAL REGULATOR"/>
    <property type="match status" value="1"/>
</dbReference>
<evidence type="ECO:0000313" key="10">
    <source>
        <dbReference type="Proteomes" id="UP000270678"/>
    </source>
</evidence>
<dbReference type="SUPFAM" id="SSF51182">
    <property type="entry name" value="RmlC-like cupins"/>
    <property type="match status" value="1"/>
</dbReference>
<dbReference type="Pfam" id="PF07883">
    <property type="entry name" value="Cupin_2"/>
    <property type="match status" value="1"/>
</dbReference>
<dbReference type="InterPro" id="IPR000514">
    <property type="entry name" value="Glyco_hydro_39"/>
</dbReference>
<dbReference type="InterPro" id="IPR014710">
    <property type="entry name" value="RmlC-like_jellyroll"/>
</dbReference>
<feature type="active site" description="Proton donor" evidence="7">
    <location>
        <position position="483"/>
    </location>
</feature>
<dbReference type="Pfam" id="PF12833">
    <property type="entry name" value="HTH_18"/>
    <property type="match status" value="1"/>
</dbReference>
<accession>A0A3Q9I5R8</accession>
<dbReference type="KEGG" id="plut:EI981_00875"/>
<dbReference type="InterPro" id="IPR049166">
    <property type="entry name" value="GH39_cat"/>
</dbReference>
<evidence type="ECO:0000313" key="9">
    <source>
        <dbReference type="EMBL" id="AZS13180.1"/>
    </source>
</evidence>
<dbReference type="RefSeq" id="WP_126994604.1">
    <property type="nucleotide sequence ID" value="NZ_CP034346.1"/>
</dbReference>
<evidence type="ECO:0000256" key="6">
    <source>
        <dbReference type="ARBA" id="ARBA00023295"/>
    </source>
</evidence>
<dbReference type="GO" id="GO:0004553">
    <property type="term" value="F:hydrolase activity, hydrolyzing O-glycosyl compounds"/>
    <property type="evidence" value="ECO:0007669"/>
    <property type="project" value="InterPro"/>
</dbReference>
<dbReference type="GO" id="GO:0043565">
    <property type="term" value="F:sequence-specific DNA binding"/>
    <property type="evidence" value="ECO:0007669"/>
    <property type="project" value="InterPro"/>
</dbReference>
<dbReference type="Gene3D" id="1.10.10.60">
    <property type="entry name" value="Homeodomain-like"/>
    <property type="match status" value="2"/>
</dbReference>
<protein>
    <submittedName>
        <fullName evidence="9">Helix-turn-helix domain-containing protein</fullName>
    </submittedName>
</protein>
<evidence type="ECO:0000256" key="4">
    <source>
        <dbReference type="ARBA" id="ARBA00023125"/>
    </source>
</evidence>
<dbReference type="PRINTS" id="PR00745">
    <property type="entry name" value="GLHYDRLASE39"/>
</dbReference>
<dbReference type="InterPro" id="IPR009057">
    <property type="entry name" value="Homeodomain-like_sf"/>
</dbReference>
<keyword evidence="4" id="KW-0238">DNA-binding</keyword>
<dbReference type="PROSITE" id="PS01124">
    <property type="entry name" value="HTH_ARAC_FAMILY_2"/>
    <property type="match status" value="1"/>
</dbReference>
<dbReference type="AlphaFoldDB" id="A0A3Q9I5R8"/>
<organism evidence="9 10">
    <name type="scientific">Paenibacillus lutimineralis</name>
    <dbReference type="NCBI Taxonomy" id="2707005"/>
    <lineage>
        <taxon>Bacteria</taxon>
        <taxon>Bacillati</taxon>
        <taxon>Bacillota</taxon>
        <taxon>Bacilli</taxon>
        <taxon>Bacillales</taxon>
        <taxon>Paenibacillaceae</taxon>
        <taxon>Paenibacillus</taxon>
    </lineage>
</organism>
<evidence type="ECO:0000256" key="2">
    <source>
        <dbReference type="ARBA" id="ARBA00022801"/>
    </source>
</evidence>
<dbReference type="SUPFAM" id="SSF51445">
    <property type="entry name" value="(Trans)glycosidases"/>
    <property type="match status" value="1"/>
</dbReference>
<dbReference type="Proteomes" id="UP000270678">
    <property type="component" value="Chromosome"/>
</dbReference>
<dbReference type="OrthoDB" id="9776971at2"/>